<dbReference type="EMBL" id="BAABFL010000481">
    <property type="protein sequence ID" value="GAA4652818.1"/>
    <property type="molecule type" value="Genomic_DNA"/>
</dbReference>
<comment type="similarity">
    <text evidence="1">Belongs to the FldB/FldC dehydratase alpha/beta subunit family.</text>
</comment>
<gene>
    <name evidence="2" type="ORF">GCM10023116_51020</name>
</gene>
<dbReference type="NCBIfam" id="NF040772">
    <property type="entry name" value="double_cubane"/>
    <property type="match status" value="1"/>
</dbReference>
<name>A0ABP8V972_9GAMM</name>
<organism evidence="2 3">
    <name type="scientific">Kistimonas scapharcae</name>
    <dbReference type="NCBI Taxonomy" id="1036133"/>
    <lineage>
        <taxon>Bacteria</taxon>
        <taxon>Pseudomonadati</taxon>
        <taxon>Pseudomonadota</taxon>
        <taxon>Gammaproteobacteria</taxon>
        <taxon>Oceanospirillales</taxon>
        <taxon>Endozoicomonadaceae</taxon>
        <taxon>Kistimonas</taxon>
    </lineage>
</organism>
<dbReference type="Gene3D" id="3.40.50.11890">
    <property type="match status" value="1"/>
</dbReference>
<dbReference type="Pfam" id="PF06050">
    <property type="entry name" value="HGD-D"/>
    <property type="match status" value="1"/>
</dbReference>
<dbReference type="RefSeq" id="WP_345199459.1">
    <property type="nucleotide sequence ID" value="NZ_BAABFL010000481.1"/>
</dbReference>
<protein>
    <submittedName>
        <fullName evidence="2">Double-cubane-cluster-containing anaerobic reductase</fullName>
    </submittedName>
</protein>
<evidence type="ECO:0000313" key="2">
    <source>
        <dbReference type="EMBL" id="GAA4652818.1"/>
    </source>
</evidence>
<dbReference type="Proteomes" id="UP001500604">
    <property type="component" value="Unassembled WGS sequence"/>
</dbReference>
<dbReference type="PANTHER" id="PTHR30548">
    <property type="entry name" value="2-HYDROXYGLUTARYL-COA DEHYDRATASE, D-COMPONENT-RELATED"/>
    <property type="match status" value="1"/>
</dbReference>
<dbReference type="Gene3D" id="3.40.50.11900">
    <property type="match status" value="1"/>
</dbReference>
<dbReference type="InterPro" id="IPR047678">
    <property type="entry name" value="YjiM-like"/>
</dbReference>
<evidence type="ECO:0000313" key="3">
    <source>
        <dbReference type="Proteomes" id="UP001500604"/>
    </source>
</evidence>
<dbReference type="PANTHER" id="PTHR30548:SF6">
    <property type="entry name" value="DEHYDRATASE SUBUNIT YJIM-RELATED"/>
    <property type="match status" value="1"/>
</dbReference>
<comment type="caution">
    <text evidence="2">The sequence shown here is derived from an EMBL/GenBank/DDBJ whole genome shotgun (WGS) entry which is preliminary data.</text>
</comment>
<keyword evidence="3" id="KW-1185">Reference proteome</keyword>
<proteinExistence type="inferred from homology"/>
<accession>A0ABP8V972</accession>
<dbReference type="Gene3D" id="1.20.1270.370">
    <property type="match status" value="1"/>
</dbReference>
<evidence type="ECO:0000256" key="1">
    <source>
        <dbReference type="ARBA" id="ARBA00005806"/>
    </source>
</evidence>
<sequence length="387" mass="43585">MEKIAVSTLPEKFDEFGEARRNGFLAVKEFKDRGEKVVGTFCTFTPKEVIYAAGAHPVSLCSVSEETIPDAEKHLPRNLCPLIKASYGFALTDRCPYMYFADMIVGETTCDGKKKMYELLGEIKDTWVMQLPQTQEKTDARTLWKTEVGKLIEKLEQKFDTVIKQEDLAAAIRSCNEDRRVLKAFHKLGRYKPSVITGFDLFTVLNGASYTFDRENMKANVRQMIADVEARYAEGKWVAPEHTPRILITGCPIGGVANKVIKAIEEAGAVVVALENCQGYKELHEEVAEDIDPVEAIANKYLNIPCSVMTPNKGRETLLKEMIDDYQVDAVVDVVLQACHTYNIESYAIRKIVTGEKQIPFMTLETNYSESDTGQIKTRMEAFVEML</sequence>
<reference evidence="3" key="1">
    <citation type="journal article" date="2019" name="Int. J. Syst. Evol. Microbiol.">
        <title>The Global Catalogue of Microorganisms (GCM) 10K type strain sequencing project: providing services to taxonomists for standard genome sequencing and annotation.</title>
        <authorList>
            <consortium name="The Broad Institute Genomics Platform"/>
            <consortium name="The Broad Institute Genome Sequencing Center for Infectious Disease"/>
            <person name="Wu L."/>
            <person name="Ma J."/>
        </authorList>
    </citation>
    <scope>NUCLEOTIDE SEQUENCE [LARGE SCALE GENOMIC DNA]</scope>
    <source>
        <strain evidence="3">JCM 17805</strain>
    </source>
</reference>
<dbReference type="InterPro" id="IPR010327">
    <property type="entry name" value="FldB/FldC_alpha/beta"/>
</dbReference>